<evidence type="ECO:0000256" key="1">
    <source>
        <dbReference type="SAM" id="MobiDB-lite"/>
    </source>
</evidence>
<keyword evidence="3" id="KW-0808">Transferase</keyword>
<organism evidence="3 4">
    <name type="scientific">Stylonychia lemnae</name>
    <name type="common">Ciliate</name>
    <dbReference type="NCBI Taxonomy" id="5949"/>
    <lineage>
        <taxon>Eukaryota</taxon>
        <taxon>Sar</taxon>
        <taxon>Alveolata</taxon>
        <taxon>Ciliophora</taxon>
        <taxon>Intramacronucleata</taxon>
        <taxon>Spirotrichea</taxon>
        <taxon>Stichotrichia</taxon>
        <taxon>Sporadotrichida</taxon>
        <taxon>Oxytrichidae</taxon>
        <taxon>Stylonychinae</taxon>
        <taxon>Stylonychia</taxon>
    </lineage>
</organism>
<dbReference type="Pfam" id="PF00069">
    <property type="entry name" value="Pkinase"/>
    <property type="match status" value="1"/>
</dbReference>
<evidence type="ECO:0000259" key="2">
    <source>
        <dbReference type="PROSITE" id="PS50011"/>
    </source>
</evidence>
<keyword evidence="3" id="KW-0418">Kinase</keyword>
<dbReference type="AlphaFoldDB" id="A0A078APN3"/>
<dbReference type="InterPro" id="IPR008271">
    <property type="entry name" value="Ser/Thr_kinase_AS"/>
</dbReference>
<feature type="compositionally biased region" description="Polar residues" evidence="1">
    <location>
        <begin position="413"/>
        <end position="425"/>
    </location>
</feature>
<evidence type="ECO:0000313" key="3">
    <source>
        <dbReference type="EMBL" id="CDW84114.1"/>
    </source>
</evidence>
<name>A0A078APN3_STYLE</name>
<dbReference type="InterPro" id="IPR000719">
    <property type="entry name" value="Prot_kinase_dom"/>
</dbReference>
<dbReference type="EMBL" id="CCKQ01012493">
    <property type="protein sequence ID" value="CDW84114.1"/>
    <property type="molecule type" value="Genomic_DNA"/>
</dbReference>
<feature type="region of interest" description="Disordered" evidence="1">
    <location>
        <begin position="413"/>
        <end position="460"/>
    </location>
</feature>
<evidence type="ECO:0000313" key="4">
    <source>
        <dbReference type="Proteomes" id="UP000039865"/>
    </source>
</evidence>
<dbReference type="SMART" id="SM00220">
    <property type="entry name" value="S_TKc"/>
    <property type="match status" value="1"/>
</dbReference>
<accession>A0A078APN3</accession>
<dbReference type="Gene3D" id="3.30.200.20">
    <property type="entry name" value="Phosphorylase Kinase, domain 1"/>
    <property type="match status" value="1"/>
</dbReference>
<dbReference type="Proteomes" id="UP000039865">
    <property type="component" value="Unassembled WGS sequence"/>
</dbReference>
<dbReference type="PROSITE" id="PS50011">
    <property type="entry name" value="PROTEIN_KINASE_DOM"/>
    <property type="match status" value="1"/>
</dbReference>
<proteinExistence type="predicted"/>
<dbReference type="OrthoDB" id="371082at2759"/>
<sequence length="557" mass="64050">MNVTYQEDFDKNITKFTLQQRSIIYEFKQEDQQILKDWVKILNKYVIRIDQPSKYIITKALGKGSYANMKTEIEIHRKLNVCLNAIKLYKVYESNSQFHLMIEYQEGGTLLDQIKNQFKYAEIDIRTIIAQVLLAVDFMHKRGVIHRDLKLDNILLNTSVPGVFDVRIADFGLAAQFKPGELLFQKCGTPTYIGPEVLNGRGYNEKTDIFSVGSIMFNLVSGKYLFQGKDQATLLQLNHQCDLTHVNQYIKTISQEGQDFLLKLMAKDFSLRPSAQEALSHPWFQQDRAALLDGILINNYLCEIELKKLTLINDSLIFRLQPLPSAKRNKKKSSALISQFSANNLSSFFKQSNKFQSNSKNDDSQSQVSYYKIIQGHRNSNSNSKGSIPSRALSNYQNGYNESQMLVPKLQKRNNSNEDSNQRMQQRLLDKNKLRKSKFSRDGRSKNASRQARGDDDEPIMVNVSLASESNKSGKLQKNNHHRLRLQESVKSNSNDWNVSDIDADELFVTKRNIRDTFECLSSDSRQNQARSLKFLANKNVPQLRRILVDSLNNQSL</sequence>
<dbReference type="GO" id="GO:0004672">
    <property type="term" value="F:protein kinase activity"/>
    <property type="evidence" value="ECO:0007669"/>
    <property type="project" value="InterPro"/>
</dbReference>
<dbReference type="PANTHER" id="PTHR24347">
    <property type="entry name" value="SERINE/THREONINE-PROTEIN KINASE"/>
    <property type="match status" value="1"/>
</dbReference>
<feature type="domain" description="Protein kinase" evidence="2">
    <location>
        <begin position="1"/>
        <end position="284"/>
    </location>
</feature>
<dbReference type="Gene3D" id="1.10.510.10">
    <property type="entry name" value="Transferase(Phosphotransferase) domain 1"/>
    <property type="match status" value="1"/>
</dbReference>
<dbReference type="GO" id="GO:0005524">
    <property type="term" value="F:ATP binding"/>
    <property type="evidence" value="ECO:0007669"/>
    <property type="project" value="InterPro"/>
</dbReference>
<protein>
    <submittedName>
        <fullName evidence="3">Serine threonine protein kinase</fullName>
    </submittedName>
</protein>
<dbReference type="PROSITE" id="PS00108">
    <property type="entry name" value="PROTEIN_KINASE_ST"/>
    <property type="match status" value="1"/>
</dbReference>
<gene>
    <name evidence="3" type="primary">Contig1943.g2103</name>
    <name evidence="3" type="ORF">STYLEM_13171</name>
</gene>
<dbReference type="InterPro" id="IPR011009">
    <property type="entry name" value="Kinase-like_dom_sf"/>
</dbReference>
<keyword evidence="4" id="KW-1185">Reference proteome</keyword>
<reference evidence="3 4" key="1">
    <citation type="submission" date="2014-06" db="EMBL/GenBank/DDBJ databases">
        <authorList>
            <person name="Swart Estienne"/>
        </authorList>
    </citation>
    <scope>NUCLEOTIDE SEQUENCE [LARGE SCALE GENOMIC DNA]</scope>
    <source>
        <strain evidence="3 4">130c</strain>
    </source>
</reference>
<dbReference type="InParanoid" id="A0A078APN3"/>
<dbReference type="SUPFAM" id="SSF56112">
    <property type="entry name" value="Protein kinase-like (PK-like)"/>
    <property type="match status" value="1"/>
</dbReference>